<sequence length="56" mass="6476">MEVCFGRTCQPFWVGLLNQQKIILETFEELEASLNYIKDIKLEKLGKKGNIISVFV</sequence>
<reference evidence="2" key="3">
    <citation type="submission" date="2015-04" db="UniProtKB">
        <authorList>
            <consortium name="EnsemblPlants"/>
        </authorList>
    </citation>
    <scope>IDENTIFICATION</scope>
    <source>
        <strain evidence="2">cv. Jemalong A17</strain>
    </source>
</reference>
<dbReference type="AlphaFoldDB" id="A0A072TR99"/>
<dbReference type="EnsemblPlants" id="KEH19897">
    <property type="protein sequence ID" value="KEH19897"/>
    <property type="gene ID" value="MTR_8g470160"/>
</dbReference>
<evidence type="ECO:0000313" key="3">
    <source>
        <dbReference type="Proteomes" id="UP000002051"/>
    </source>
</evidence>
<gene>
    <name evidence="1" type="ordered locus">MTR_8g470160</name>
</gene>
<reference evidence="1 3" key="2">
    <citation type="journal article" date="2014" name="BMC Genomics">
        <title>An improved genome release (version Mt4.0) for the model legume Medicago truncatula.</title>
        <authorList>
            <person name="Tang H."/>
            <person name="Krishnakumar V."/>
            <person name="Bidwell S."/>
            <person name="Rosen B."/>
            <person name="Chan A."/>
            <person name="Zhou S."/>
            <person name="Gentzbittel L."/>
            <person name="Childs K.L."/>
            <person name="Yandell M."/>
            <person name="Gundlach H."/>
            <person name="Mayer K.F."/>
            <person name="Schwartz D.C."/>
            <person name="Town C.D."/>
        </authorList>
    </citation>
    <scope>GENOME REANNOTATION</scope>
    <source>
        <strain evidence="1">A17</strain>
        <strain evidence="2 3">cv. Jemalong A17</strain>
    </source>
</reference>
<protein>
    <submittedName>
        <fullName evidence="1 2">Uncharacterized protein</fullName>
    </submittedName>
</protein>
<organism evidence="1 3">
    <name type="scientific">Medicago truncatula</name>
    <name type="common">Barrel medic</name>
    <name type="synonym">Medicago tribuloides</name>
    <dbReference type="NCBI Taxonomy" id="3880"/>
    <lineage>
        <taxon>Eukaryota</taxon>
        <taxon>Viridiplantae</taxon>
        <taxon>Streptophyta</taxon>
        <taxon>Embryophyta</taxon>
        <taxon>Tracheophyta</taxon>
        <taxon>Spermatophyta</taxon>
        <taxon>Magnoliopsida</taxon>
        <taxon>eudicotyledons</taxon>
        <taxon>Gunneridae</taxon>
        <taxon>Pentapetalae</taxon>
        <taxon>rosids</taxon>
        <taxon>fabids</taxon>
        <taxon>Fabales</taxon>
        <taxon>Fabaceae</taxon>
        <taxon>Papilionoideae</taxon>
        <taxon>50 kb inversion clade</taxon>
        <taxon>NPAAA clade</taxon>
        <taxon>Hologalegina</taxon>
        <taxon>IRL clade</taxon>
        <taxon>Trifolieae</taxon>
        <taxon>Medicago</taxon>
    </lineage>
</organism>
<evidence type="ECO:0000313" key="2">
    <source>
        <dbReference type="EnsemblPlants" id="KEH19897"/>
    </source>
</evidence>
<evidence type="ECO:0000313" key="1">
    <source>
        <dbReference type="EMBL" id="KEH19897.1"/>
    </source>
</evidence>
<dbReference type="HOGENOM" id="CLU_3017343_0_0_1"/>
<reference evidence="1 3" key="1">
    <citation type="journal article" date="2011" name="Nature">
        <title>The Medicago genome provides insight into the evolution of rhizobial symbioses.</title>
        <authorList>
            <person name="Young N.D."/>
            <person name="Debelle F."/>
            <person name="Oldroyd G.E."/>
            <person name="Geurts R."/>
            <person name="Cannon S.B."/>
            <person name="Udvardi M.K."/>
            <person name="Benedito V.A."/>
            <person name="Mayer K.F."/>
            <person name="Gouzy J."/>
            <person name="Schoof H."/>
            <person name="Van de Peer Y."/>
            <person name="Proost S."/>
            <person name="Cook D.R."/>
            <person name="Meyers B.C."/>
            <person name="Spannagl M."/>
            <person name="Cheung F."/>
            <person name="De Mita S."/>
            <person name="Krishnakumar V."/>
            <person name="Gundlach H."/>
            <person name="Zhou S."/>
            <person name="Mudge J."/>
            <person name="Bharti A.K."/>
            <person name="Murray J.D."/>
            <person name="Naoumkina M.A."/>
            <person name="Rosen B."/>
            <person name="Silverstein K.A."/>
            <person name="Tang H."/>
            <person name="Rombauts S."/>
            <person name="Zhao P.X."/>
            <person name="Zhou P."/>
            <person name="Barbe V."/>
            <person name="Bardou P."/>
            <person name="Bechner M."/>
            <person name="Bellec A."/>
            <person name="Berger A."/>
            <person name="Berges H."/>
            <person name="Bidwell S."/>
            <person name="Bisseling T."/>
            <person name="Choisne N."/>
            <person name="Couloux A."/>
            <person name="Denny R."/>
            <person name="Deshpande S."/>
            <person name="Dai X."/>
            <person name="Doyle J.J."/>
            <person name="Dudez A.M."/>
            <person name="Farmer A.D."/>
            <person name="Fouteau S."/>
            <person name="Franken C."/>
            <person name="Gibelin C."/>
            <person name="Gish J."/>
            <person name="Goldstein S."/>
            <person name="Gonzalez A.J."/>
            <person name="Green P.J."/>
            <person name="Hallab A."/>
            <person name="Hartog M."/>
            <person name="Hua A."/>
            <person name="Humphray S.J."/>
            <person name="Jeong D.H."/>
            <person name="Jing Y."/>
            <person name="Jocker A."/>
            <person name="Kenton S.M."/>
            <person name="Kim D.J."/>
            <person name="Klee K."/>
            <person name="Lai H."/>
            <person name="Lang C."/>
            <person name="Lin S."/>
            <person name="Macmil S.L."/>
            <person name="Magdelenat G."/>
            <person name="Matthews L."/>
            <person name="McCorrison J."/>
            <person name="Monaghan E.L."/>
            <person name="Mun J.H."/>
            <person name="Najar F.Z."/>
            <person name="Nicholson C."/>
            <person name="Noirot C."/>
            <person name="O'Bleness M."/>
            <person name="Paule C.R."/>
            <person name="Poulain J."/>
            <person name="Prion F."/>
            <person name="Qin B."/>
            <person name="Qu C."/>
            <person name="Retzel E.F."/>
            <person name="Riddle C."/>
            <person name="Sallet E."/>
            <person name="Samain S."/>
            <person name="Samson N."/>
            <person name="Sanders I."/>
            <person name="Saurat O."/>
            <person name="Scarpelli C."/>
            <person name="Schiex T."/>
            <person name="Segurens B."/>
            <person name="Severin A.J."/>
            <person name="Sherrier D.J."/>
            <person name="Shi R."/>
            <person name="Sims S."/>
            <person name="Singer S.R."/>
            <person name="Sinharoy S."/>
            <person name="Sterck L."/>
            <person name="Viollet A."/>
            <person name="Wang B.B."/>
            <person name="Wang K."/>
            <person name="Wang M."/>
            <person name="Wang X."/>
            <person name="Warfsmann J."/>
            <person name="Weissenbach J."/>
            <person name="White D.D."/>
            <person name="White J.D."/>
            <person name="Wiley G.B."/>
            <person name="Wincker P."/>
            <person name="Xing Y."/>
            <person name="Yang L."/>
            <person name="Yao Z."/>
            <person name="Ying F."/>
            <person name="Zhai J."/>
            <person name="Zhou L."/>
            <person name="Zuber A."/>
            <person name="Denarie J."/>
            <person name="Dixon R.A."/>
            <person name="May G.D."/>
            <person name="Schwartz D.C."/>
            <person name="Rogers J."/>
            <person name="Quetier F."/>
            <person name="Town C.D."/>
            <person name="Roe B.A."/>
        </authorList>
    </citation>
    <scope>NUCLEOTIDE SEQUENCE [LARGE SCALE GENOMIC DNA]</scope>
    <source>
        <strain evidence="1">A17</strain>
        <strain evidence="2 3">cv. Jemalong A17</strain>
    </source>
</reference>
<keyword evidence="3" id="KW-1185">Reference proteome</keyword>
<name>A0A072TR99_MEDTR</name>
<dbReference type="EMBL" id="CM001224">
    <property type="protein sequence ID" value="KEH19897.1"/>
    <property type="molecule type" value="Genomic_DNA"/>
</dbReference>
<dbReference type="Proteomes" id="UP000002051">
    <property type="component" value="Chromosome 8"/>
</dbReference>
<proteinExistence type="predicted"/>
<accession>A0A072TR99</accession>